<dbReference type="InterPro" id="IPR050625">
    <property type="entry name" value="ParA/MinD_ATPase"/>
</dbReference>
<dbReference type="AlphaFoldDB" id="A0A9W5YCM7"/>
<dbReference type="Gene3D" id="3.40.50.300">
    <property type="entry name" value="P-loop containing nucleotide triphosphate hydrolases"/>
    <property type="match status" value="1"/>
</dbReference>
<dbReference type="InterPro" id="IPR027417">
    <property type="entry name" value="P-loop_NTPase"/>
</dbReference>
<dbReference type="GO" id="GO:0009898">
    <property type="term" value="C:cytoplasmic side of plasma membrane"/>
    <property type="evidence" value="ECO:0007669"/>
    <property type="project" value="TreeGrafter"/>
</dbReference>
<name>A0A9W5YCM7_9FIRM</name>
<dbReference type="GO" id="GO:0005829">
    <property type="term" value="C:cytosol"/>
    <property type="evidence" value="ECO:0007669"/>
    <property type="project" value="TreeGrafter"/>
</dbReference>
<protein>
    <submittedName>
        <fullName evidence="5">Chromosome partitioning protein ParA</fullName>
    </submittedName>
</protein>
<dbReference type="Proteomes" id="UP001144256">
    <property type="component" value="Unassembled WGS sequence"/>
</dbReference>
<feature type="domain" description="AAA" evidence="3">
    <location>
        <begin position="128"/>
        <end position="304"/>
    </location>
</feature>
<dbReference type="Pfam" id="PF21194">
    <property type="entry name" value="TadZ-like_ARD"/>
    <property type="match status" value="1"/>
</dbReference>
<proteinExistence type="predicted"/>
<keyword evidence="2" id="KW-0067">ATP-binding</keyword>
<keyword evidence="6" id="KW-1185">Reference proteome</keyword>
<dbReference type="RefSeq" id="WP_281816970.1">
    <property type="nucleotide sequence ID" value="NZ_BRLB01000010.1"/>
</dbReference>
<dbReference type="EMBL" id="BRLB01000010">
    <property type="protein sequence ID" value="GKX30629.1"/>
    <property type="molecule type" value="Genomic_DNA"/>
</dbReference>
<dbReference type="InterPro" id="IPR025669">
    <property type="entry name" value="AAA_dom"/>
</dbReference>
<gene>
    <name evidence="5" type="ORF">SH1V18_31090</name>
</gene>
<dbReference type="PANTHER" id="PTHR43384">
    <property type="entry name" value="SEPTUM SITE-DETERMINING PROTEIN MIND HOMOLOG, CHLOROPLASTIC-RELATED"/>
    <property type="match status" value="1"/>
</dbReference>
<evidence type="ECO:0000259" key="4">
    <source>
        <dbReference type="Pfam" id="PF21194"/>
    </source>
</evidence>
<evidence type="ECO:0000256" key="2">
    <source>
        <dbReference type="ARBA" id="ARBA00022840"/>
    </source>
</evidence>
<keyword evidence="1" id="KW-0547">Nucleotide-binding</keyword>
<dbReference type="Gene3D" id="3.40.50.10850">
    <property type="entry name" value="Ntrc-like two-domain protein"/>
    <property type="match status" value="1"/>
</dbReference>
<feature type="domain" description="TadZ-like receiver" evidence="4">
    <location>
        <begin position="5"/>
        <end position="111"/>
    </location>
</feature>
<evidence type="ECO:0000313" key="6">
    <source>
        <dbReference type="Proteomes" id="UP001144256"/>
    </source>
</evidence>
<organism evidence="5 6">
    <name type="scientific">Vallitalea longa</name>
    <dbReference type="NCBI Taxonomy" id="2936439"/>
    <lineage>
        <taxon>Bacteria</taxon>
        <taxon>Bacillati</taxon>
        <taxon>Bacillota</taxon>
        <taxon>Clostridia</taxon>
        <taxon>Lachnospirales</taxon>
        <taxon>Vallitaleaceae</taxon>
        <taxon>Vallitalea</taxon>
    </lineage>
</organism>
<accession>A0A9W5YCM7</accession>
<sequence>MGMVKLKIIIADNDKGYLNAVSKYLASWDETDFNVISFNDKDLLEDYLKINKVDILLISPSLMNEDINLKNVQVTIMNTPDRIPENMLKYPFIDKYQSGDSIARELLSIFSKNSKDEIIIKKNSVSCEVIGVYSPVGGIGKTTVSLGIAKSYATSRISTLFISLEEMASYKGILDCNNNNNFSDLLYYIKQKNKNLMMKIEGLKNVDVDTGLNYFSPLACYRDIYEISEDELVRLIEFIKCNSNYERVILDFDSNLSDKNIELMKTCDKVLLLTNIDRISITKLQGLYDNLKKLGIEDLNSNVKMIFNNNIMQKQILQGVTIINKKIDLYVPYDNKLYIYEDNKNHMNLEGCFGRTLKGYVNKEIKGEVI</sequence>
<evidence type="ECO:0000259" key="3">
    <source>
        <dbReference type="Pfam" id="PF13614"/>
    </source>
</evidence>
<dbReference type="InterPro" id="IPR049086">
    <property type="entry name" value="TadZ-like_ARD"/>
</dbReference>
<dbReference type="GO" id="GO:0005524">
    <property type="term" value="F:ATP binding"/>
    <property type="evidence" value="ECO:0007669"/>
    <property type="project" value="UniProtKB-KW"/>
</dbReference>
<dbReference type="Pfam" id="PF13614">
    <property type="entry name" value="AAA_31"/>
    <property type="match status" value="1"/>
</dbReference>
<dbReference type="SUPFAM" id="SSF52540">
    <property type="entry name" value="P-loop containing nucleoside triphosphate hydrolases"/>
    <property type="match status" value="1"/>
</dbReference>
<evidence type="ECO:0000313" key="5">
    <source>
        <dbReference type="EMBL" id="GKX30629.1"/>
    </source>
</evidence>
<dbReference type="GO" id="GO:0051782">
    <property type="term" value="P:negative regulation of cell division"/>
    <property type="evidence" value="ECO:0007669"/>
    <property type="project" value="TreeGrafter"/>
</dbReference>
<dbReference type="GO" id="GO:0016887">
    <property type="term" value="F:ATP hydrolysis activity"/>
    <property type="evidence" value="ECO:0007669"/>
    <property type="project" value="TreeGrafter"/>
</dbReference>
<reference evidence="5" key="1">
    <citation type="submission" date="2022-06" db="EMBL/GenBank/DDBJ databases">
        <title>Vallitalea longa sp. nov., an anaerobic bacterium isolated from marine sediment.</title>
        <authorList>
            <person name="Hirano S."/>
            <person name="Terahara T."/>
            <person name="Mori K."/>
            <person name="Hamada M."/>
            <person name="Matsumoto R."/>
            <person name="Kobayashi T."/>
        </authorList>
    </citation>
    <scope>NUCLEOTIDE SEQUENCE</scope>
    <source>
        <strain evidence="5">SH18-1</strain>
    </source>
</reference>
<dbReference type="PANTHER" id="PTHR43384:SF6">
    <property type="entry name" value="SEPTUM SITE-DETERMINING PROTEIN MIND HOMOLOG, CHLOROPLASTIC"/>
    <property type="match status" value="1"/>
</dbReference>
<comment type="caution">
    <text evidence="5">The sequence shown here is derived from an EMBL/GenBank/DDBJ whole genome shotgun (WGS) entry which is preliminary data.</text>
</comment>
<evidence type="ECO:0000256" key="1">
    <source>
        <dbReference type="ARBA" id="ARBA00022741"/>
    </source>
</evidence>